<dbReference type="AlphaFoldDB" id="A0A392MYK0"/>
<dbReference type="GO" id="GO:0016787">
    <property type="term" value="F:hydrolase activity"/>
    <property type="evidence" value="ECO:0007669"/>
    <property type="project" value="UniProtKB-KW"/>
</dbReference>
<protein>
    <submittedName>
        <fullName evidence="1">Epoxide hydrolase 3-like</fullName>
    </submittedName>
</protein>
<evidence type="ECO:0000313" key="1">
    <source>
        <dbReference type="EMBL" id="MCH92617.1"/>
    </source>
</evidence>
<gene>
    <name evidence="1" type="ORF">A2U01_0013557</name>
</gene>
<dbReference type="Proteomes" id="UP000265520">
    <property type="component" value="Unassembled WGS sequence"/>
</dbReference>
<keyword evidence="2" id="KW-1185">Reference proteome</keyword>
<dbReference type="SUPFAM" id="SSF53474">
    <property type="entry name" value="alpha/beta-Hydrolases"/>
    <property type="match status" value="1"/>
</dbReference>
<evidence type="ECO:0000313" key="2">
    <source>
        <dbReference type="Proteomes" id="UP000265520"/>
    </source>
</evidence>
<name>A0A392MYK0_9FABA</name>
<accession>A0A392MYK0</accession>
<reference evidence="1 2" key="1">
    <citation type="journal article" date="2018" name="Front. Plant Sci.">
        <title>Red Clover (Trifolium pratense) and Zigzag Clover (T. medium) - A Picture of Genomic Similarities and Differences.</title>
        <authorList>
            <person name="Dluhosova J."/>
            <person name="Istvanek J."/>
            <person name="Nedelnik J."/>
            <person name="Repkova J."/>
        </authorList>
    </citation>
    <scope>NUCLEOTIDE SEQUENCE [LARGE SCALE GENOMIC DNA]</scope>
    <source>
        <strain evidence="2">cv. 10/8</strain>
        <tissue evidence="1">Leaf</tissue>
    </source>
</reference>
<proteinExistence type="predicted"/>
<organism evidence="1 2">
    <name type="scientific">Trifolium medium</name>
    <dbReference type="NCBI Taxonomy" id="97028"/>
    <lineage>
        <taxon>Eukaryota</taxon>
        <taxon>Viridiplantae</taxon>
        <taxon>Streptophyta</taxon>
        <taxon>Embryophyta</taxon>
        <taxon>Tracheophyta</taxon>
        <taxon>Spermatophyta</taxon>
        <taxon>Magnoliopsida</taxon>
        <taxon>eudicotyledons</taxon>
        <taxon>Gunneridae</taxon>
        <taxon>Pentapetalae</taxon>
        <taxon>rosids</taxon>
        <taxon>fabids</taxon>
        <taxon>Fabales</taxon>
        <taxon>Fabaceae</taxon>
        <taxon>Papilionoideae</taxon>
        <taxon>50 kb inversion clade</taxon>
        <taxon>NPAAA clade</taxon>
        <taxon>Hologalegina</taxon>
        <taxon>IRL clade</taxon>
        <taxon>Trifolieae</taxon>
        <taxon>Trifolium</taxon>
    </lineage>
</organism>
<feature type="non-terminal residue" evidence="1">
    <location>
        <position position="1"/>
    </location>
</feature>
<dbReference type="InterPro" id="IPR029058">
    <property type="entry name" value="AB_hydrolase_fold"/>
</dbReference>
<sequence length="53" mass="5865">LLGENAQLVVVKNAGHAINLEKPKELYKILKSFLIDSITPSVQENHSNGHKLD</sequence>
<keyword evidence="1" id="KW-0378">Hydrolase</keyword>
<dbReference type="EMBL" id="LXQA010023069">
    <property type="protein sequence ID" value="MCH92617.1"/>
    <property type="molecule type" value="Genomic_DNA"/>
</dbReference>
<comment type="caution">
    <text evidence="1">The sequence shown here is derived from an EMBL/GenBank/DDBJ whole genome shotgun (WGS) entry which is preliminary data.</text>
</comment>
<dbReference type="Gene3D" id="3.40.50.1820">
    <property type="entry name" value="alpha/beta hydrolase"/>
    <property type="match status" value="1"/>
</dbReference>